<keyword evidence="3" id="KW-1185">Reference proteome</keyword>
<dbReference type="AlphaFoldDB" id="A0A1M6I600"/>
<dbReference type="Pfam" id="PF11738">
    <property type="entry name" value="DUF3298"/>
    <property type="match status" value="1"/>
</dbReference>
<dbReference type="Gene3D" id="3.90.640.20">
    <property type="entry name" value="Heat-shock cognate protein, ATPase"/>
    <property type="match status" value="1"/>
</dbReference>
<name>A0A1M6I600_9FIRM</name>
<dbReference type="EMBL" id="FQZP01000039">
    <property type="protein sequence ID" value="SHJ29814.1"/>
    <property type="molecule type" value="Genomic_DNA"/>
</dbReference>
<sequence>MLWLSSYIQNWQMTKIDHLPTKHKLLHFTSSTPTIDVEPFFDAVRRMQRVTILPESDTIGTRTYYSKKALFSRDLQRHTDWIFLEAEDFDARYTCVSDGSRIYYLDADLNQPADMPAFQGRGLMLADGPLLRGTINGHLTVADRAGNILMKDQDLSLLEGGVRSRTVTWYPHEHSFITYPVLEGMSDTGLQDELNRVIEEKAKGFWRFRPDPEDPYFFPIVEVYSTVQIKKDLMHIDLLEYEYWFGAHGGHTWDNVYVNIRNGKVYTLDDLFKSPAEARKRLSGKVSEAMAEERGKYFEDEVQPEQLQRFHLEDEGLLIYFDEYEIAPYAAGMPEFYIPYSEIMDLIDTEGDFWRAFN</sequence>
<organism evidence="2 3">
    <name type="scientific">Thermoclostridium caenicola</name>
    <dbReference type="NCBI Taxonomy" id="659425"/>
    <lineage>
        <taxon>Bacteria</taxon>
        <taxon>Bacillati</taxon>
        <taxon>Bacillota</taxon>
        <taxon>Clostridia</taxon>
        <taxon>Eubacteriales</taxon>
        <taxon>Oscillospiraceae</taxon>
        <taxon>Thermoclostridium</taxon>
    </lineage>
</organism>
<dbReference type="InterPro" id="IPR037126">
    <property type="entry name" value="PdaC/RsiV-like_sf"/>
</dbReference>
<protein>
    <recommendedName>
        <fullName evidence="1">DUF3298 domain-containing protein</fullName>
    </recommendedName>
</protein>
<dbReference type="Proteomes" id="UP000324781">
    <property type="component" value="Unassembled WGS sequence"/>
</dbReference>
<reference evidence="2 3" key="1">
    <citation type="submission" date="2016-11" db="EMBL/GenBank/DDBJ databases">
        <authorList>
            <person name="Varghese N."/>
            <person name="Submissions S."/>
        </authorList>
    </citation>
    <scope>NUCLEOTIDE SEQUENCE [LARGE SCALE GENOMIC DNA]</scope>
    <source>
        <strain evidence="2 3">DSM 19027</strain>
    </source>
</reference>
<dbReference type="InterPro" id="IPR021729">
    <property type="entry name" value="DUF3298"/>
</dbReference>
<gene>
    <name evidence="2" type="ORF">SAMN05444373_10392</name>
</gene>
<dbReference type="OrthoDB" id="5637at2"/>
<evidence type="ECO:0000313" key="3">
    <source>
        <dbReference type="Proteomes" id="UP000324781"/>
    </source>
</evidence>
<feature type="domain" description="DUF3298" evidence="1">
    <location>
        <begin position="269"/>
        <end position="341"/>
    </location>
</feature>
<evidence type="ECO:0000259" key="1">
    <source>
        <dbReference type="Pfam" id="PF11738"/>
    </source>
</evidence>
<dbReference type="Gene3D" id="3.30.565.40">
    <property type="entry name" value="Fervidobacterium nodosum Rt17-B1 like"/>
    <property type="match status" value="1"/>
</dbReference>
<evidence type="ECO:0000313" key="2">
    <source>
        <dbReference type="EMBL" id="SHJ29814.1"/>
    </source>
</evidence>
<proteinExistence type="predicted"/>
<accession>A0A1M6I600</accession>